<dbReference type="EMBL" id="GL877420">
    <property type="protein sequence ID" value="ELA47320.1"/>
    <property type="molecule type" value="Genomic_DNA"/>
</dbReference>
<gene>
    <name evidence="2" type="ORF">VCUG_01204</name>
</gene>
<dbReference type="Proteomes" id="UP000011081">
    <property type="component" value="Unassembled WGS sequence"/>
</dbReference>
<feature type="domain" description="Zinc-ribbon 15" evidence="1">
    <location>
        <begin position="27"/>
        <end position="99"/>
    </location>
</feature>
<dbReference type="AlphaFoldDB" id="L2GW36"/>
<organism evidence="2 3">
    <name type="scientific">Vavraia culicis (isolate floridensis)</name>
    <name type="common">Microsporidian parasite</name>
    <dbReference type="NCBI Taxonomy" id="948595"/>
    <lineage>
        <taxon>Eukaryota</taxon>
        <taxon>Fungi</taxon>
        <taxon>Fungi incertae sedis</taxon>
        <taxon>Microsporidia</taxon>
        <taxon>Pleistophoridae</taxon>
        <taxon>Vavraia</taxon>
    </lineage>
</organism>
<dbReference type="Pfam" id="PF17032">
    <property type="entry name" value="Zn_ribbon_15"/>
    <property type="match status" value="1"/>
</dbReference>
<evidence type="ECO:0000259" key="1">
    <source>
        <dbReference type="Pfam" id="PF17032"/>
    </source>
</evidence>
<evidence type="ECO:0000313" key="3">
    <source>
        <dbReference type="Proteomes" id="UP000011081"/>
    </source>
</evidence>
<dbReference type="GeneID" id="19879085"/>
<keyword evidence="3" id="KW-1185">Reference proteome</keyword>
<name>L2GW36_VAVCU</name>
<dbReference type="RefSeq" id="XP_008074222.1">
    <property type="nucleotide sequence ID" value="XM_008076031.1"/>
</dbReference>
<protein>
    <recommendedName>
        <fullName evidence="1">Zinc-ribbon 15 domain-containing protein</fullName>
    </recommendedName>
</protein>
<sequence>MSFYKVRYFLANDSLTSMGSKWSNRLMLCNRCGLKSNPLFVVKYHTVQLCNIQLLSYRNAGTFIACKGCFAVSAASGARFCKICGNLVQHKNIHCASCKGDK</sequence>
<dbReference type="InParanoid" id="L2GW36"/>
<reference evidence="3" key="1">
    <citation type="submission" date="2011-03" db="EMBL/GenBank/DDBJ databases">
        <title>The genome sequence of Vavraia culicis strain floridensis.</title>
        <authorList>
            <consortium name="The Broad Institute Genome Sequencing Platform"/>
            <person name="Cuomo C."/>
            <person name="Becnel J."/>
            <person name="Sanscrainte N."/>
            <person name="Young S.K."/>
            <person name="Zeng Q."/>
            <person name="Gargeya S."/>
            <person name="Fitzgerald M."/>
            <person name="Haas B."/>
            <person name="Abouelleil A."/>
            <person name="Alvarado L."/>
            <person name="Arachchi H.M."/>
            <person name="Berlin A."/>
            <person name="Chapman S.B."/>
            <person name="Gearin G."/>
            <person name="Goldberg J."/>
            <person name="Griggs A."/>
            <person name="Gujja S."/>
            <person name="Hansen M."/>
            <person name="Heiman D."/>
            <person name="Howarth C."/>
            <person name="Larimer J."/>
            <person name="Lui A."/>
            <person name="MacDonald P.J.P."/>
            <person name="McCowen C."/>
            <person name="Montmayeur A."/>
            <person name="Murphy C."/>
            <person name="Neiman D."/>
            <person name="Pearson M."/>
            <person name="Priest M."/>
            <person name="Roberts A."/>
            <person name="Saif S."/>
            <person name="Shea T."/>
            <person name="Sisk P."/>
            <person name="Stolte C."/>
            <person name="Sykes S."/>
            <person name="Wortman J."/>
            <person name="Nusbaum C."/>
            <person name="Birren B."/>
        </authorList>
    </citation>
    <scope>NUCLEOTIDE SEQUENCE [LARGE SCALE GENOMIC DNA]</scope>
    <source>
        <strain evidence="3">floridensis</strain>
    </source>
</reference>
<dbReference type="HOGENOM" id="CLU_2279569_0_0_1"/>
<accession>L2GW36</accession>
<dbReference type="VEuPathDB" id="MicrosporidiaDB:VCUG_01204"/>
<proteinExistence type="predicted"/>
<dbReference type="InterPro" id="IPR031493">
    <property type="entry name" value="Zinc_ribbon_15"/>
</dbReference>
<evidence type="ECO:0000313" key="2">
    <source>
        <dbReference type="EMBL" id="ELA47320.1"/>
    </source>
</evidence>